<feature type="compositionally biased region" description="Basic and acidic residues" evidence="1">
    <location>
        <begin position="1008"/>
        <end position="1019"/>
    </location>
</feature>
<dbReference type="InterPro" id="IPR051425">
    <property type="entry name" value="Formin_Homology"/>
</dbReference>
<feature type="region of interest" description="Disordered" evidence="1">
    <location>
        <begin position="191"/>
        <end position="285"/>
    </location>
</feature>
<feature type="compositionally biased region" description="Basic and acidic residues" evidence="1">
    <location>
        <begin position="681"/>
        <end position="692"/>
    </location>
</feature>
<dbReference type="InterPro" id="IPR001849">
    <property type="entry name" value="PH_domain"/>
</dbReference>
<feature type="compositionally biased region" description="Pro residues" evidence="1">
    <location>
        <begin position="1220"/>
        <end position="1236"/>
    </location>
</feature>
<feature type="region of interest" description="Disordered" evidence="1">
    <location>
        <begin position="646"/>
        <end position="699"/>
    </location>
</feature>
<dbReference type="InterPro" id="IPR015425">
    <property type="entry name" value="FH2_Formin"/>
</dbReference>
<feature type="compositionally biased region" description="Low complexity" evidence="1">
    <location>
        <begin position="1277"/>
        <end position="1298"/>
    </location>
</feature>
<dbReference type="Gene3D" id="1.20.58.2220">
    <property type="entry name" value="Formin, FH2 domain"/>
    <property type="match status" value="1"/>
</dbReference>
<feature type="region of interest" description="Disordered" evidence="1">
    <location>
        <begin position="995"/>
        <end position="1412"/>
    </location>
</feature>
<feature type="compositionally biased region" description="Polar residues" evidence="1">
    <location>
        <begin position="1078"/>
        <end position="1087"/>
    </location>
</feature>
<name>A0A7S4PUF4_9DINO</name>
<dbReference type="InterPro" id="IPR042201">
    <property type="entry name" value="FH2_Formin_sf"/>
</dbReference>
<feature type="compositionally biased region" description="Low complexity" evidence="1">
    <location>
        <begin position="86"/>
        <end position="99"/>
    </location>
</feature>
<feature type="compositionally biased region" description="Polar residues" evidence="1">
    <location>
        <begin position="668"/>
        <end position="678"/>
    </location>
</feature>
<accession>A0A7S4PUF4</accession>
<feature type="compositionally biased region" description="Pro residues" evidence="1">
    <location>
        <begin position="1161"/>
        <end position="1173"/>
    </location>
</feature>
<evidence type="ECO:0000256" key="1">
    <source>
        <dbReference type="SAM" id="MobiDB-lite"/>
    </source>
</evidence>
<sequence length="1542" mass="165317">MEATAVPTLALPVAAQSPGPPPSASGRSLAEELRGNPTNQDLAKRGGQVVKRSDWMKVWRERWMMLSDGEVRFFAEENACPERGRSSSAFTAASTPSSTRPCIELGPGPGPVKRRQQTAAFPMASIRGAWVVDDQRFERSHCFVLHVQCSRAAWGRQVAVQASGPLEQEAWVALLQQAATTAATVRAPRPEPLAAAPPLAPPPTAQPQAGASARPKIGGKACPPSMKPPPPKAPPKAKAACGKAPPPPVPKKGLPPKAKPPPKKGGPPCKAKAPVLPKPKAPPLGRKLQVKAMDQEIKLEDTVFSGMLDVGEAQRPAEEGGDSSPPCPSASSDSDSIAGRLREAFTPREATERSLRARRSLEAAKRRHPRRTVLDNRTAQNMEIVLKKLPVSVEDLRLIVERMDFATNLAADDFERLREVLPPPDQLRALMDFKGDISELRSIERHAIRLASIDRLGPRLHVLALKKSLLGRRQQLLQDTNIVRTACQELMNSPVLRDLLEAVLRMFNFVNHGIERLEKGTVRGFDITSAIRIAEFKAVSFHSSTIGSSPTPRSSLAGPSSPRKSSLSNLEGSGCDLSAIENFTGLHFCVTQVLTKKPHLTAMEFYQQFKSLTAGAGLNLRCLARDAAELLQEARFVERELGEHRNAYDGSAPAPAKARIPVKPLQPSGDSSTESGAASSKGDEDSKPDSRPASRISVDVAPLLSPVPEECSARLRQTALSSRSYVIASPRGVWDRLAGCVGVMVRTSPPEGAVWIREIVETSVQDLSGPPRYRWRRMRVGPGHLLEVYSTTKVRIVGLAGASVEPFTQVGSFAAPPRATEAPAGVAAHFRFGFEVIDQGALAASRVSRRFACESAGEVERWLSVLRTEANSTGTGWLERLQPATMLRRDASKRRWFVMDREHNALHYYRDPTTAWRCPARPLGTLRLATRGRVAVALGHAGDSLSPADALQALMAMEGRPWALAVKGSLGEWHTLVAPDEASQTRWLQAIREPAGTVASVPEEDLLPEEKEPERRGSEGCEMLQRPSTPARSRAGSAASATSRSPSCDSLTREEAAAHPEEAGEKADRQASAGEGSPDTTTSTASGGSKREMGAQEPRQARSESCDTDNSPRSSVATSAANDTPGQQASEDVAAVGMASPIGMAPPLPFGEGAAPAQPGGCPPAVPKPPPLKLPLRLPLQPAPADGPETDEPAPVDRSGCSSTGDGQYGPSGAQAPRDVVPPLPQVLLSPPPPRLPGTVPGPRLSPGRGVPQPRQGPGPRSPAMKIASFEAPEFLPQAESPEADPAQAEPQEAAPAAEAPPPQVAAPESPGEPGTSSSSEVQSPPRLPIPVLNLQKLGSGGRAPEAPRLAPTGSPQRTRKRSSTLESVESDTNSESSTAESCSHTESVSESRDSRFESSADGFGQYEREAQPESARLPLVKRLERLKENATLAEIEVRSAVLQACTSASQTMRYFGQVPPAFDEDLKDIAAFANSLQHFLQAVNVLIREVVAAWKEIEQQQQARWRKGLGDMKFNTPRDWVPLSARGQRARRERVGLLSLD</sequence>
<feature type="region of interest" description="Disordered" evidence="1">
    <location>
        <begin position="314"/>
        <end position="375"/>
    </location>
</feature>
<feature type="compositionally biased region" description="Low complexity" evidence="1">
    <location>
        <begin position="1026"/>
        <end position="1047"/>
    </location>
</feature>
<feature type="region of interest" description="Disordered" evidence="1">
    <location>
        <begin position="85"/>
        <end position="113"/>
    </location>
</feature>
<feature type="region of interest" description="Disordered" evidence="1">
    <location>
        <begin position="543"/>
        <end position="568"/>
    </location>
</feature>
<feature type="compositionally biased region" description="Low complexity" evidence="1">
    <location>
        <begin position="266"/>
        <end position="275"/>
    </location>
</feature>
<feature type="compositionally biased region" description="Basic and acidic residues" evidence="1">
    <location>
        <begin position="1051"/>
        <end position="1069"/>
    </location>
</feature>
<feature type="compositionally biased region" description="Low complexity" evidence="1">
    <location>
        <begin position="1237"/>
        <end position="1254"/>
    </location>
</feature>
<feature type="domain" description="PH" evidence="2">
    <location>
        <begin position="42"/>
        <end position="180"/>
    </location>
</feature>
<organism evidence="4">
    <name type="scientific">Alexandrium monilatum</name>
    <dbReference type="NCBI Taxonomy" id="311494"/>
    <lineage>
        <taxon>Eukaryota</taxon>
        <taxon>Sar</taxon>
        <taxon>Alveolata</taxon>
        <taxon>Dinophyceae</taxon>
        <taxon>Gonyaulacales</taxon>
        <taxon>Pyrocystaceae</taxon>
        <taxon>Alexandrium</taxon>
    </lineage>
</organism>
<dbReference type="Pfam" id="PF02181">
    <property type="entry name" value="FH2"/>
    <property type="match status" value="1"/>
</dbReference>
<dbReference type="SUPFAM" id="SSF50729">
    <property type="entry name" value="PH domain-like"/>
    <property type="match status" value="2"/>
</dbReference>
<feature type="compositionally biased region" description="Low complexity" evidence="1">
    <location>
        <begin position="1150"/>
        <end position="1160"/>
    </location>
</feature>
<dbReference type="SMART" id="SM00233">
    <property type="entry name" value="PH"/>
    <property type="match status" value="2"/>
</dbReference>
<evidence type="ECO:0000259" key="2">
    <source>
        <dbReference type="PROSITE" id="PS50003"/>
    </source>
</evidence>
<reference evidence="4" key="1">
    <citation type="submission" date="2021-01" db="EMBL/GenBank/DDBJ databases">
        <authorList>
            <person name="Corre E."/>
            <person name="Pelletier E."/>
            <person name="Niang G."/>
            <person name="Scheremetjew M."/>
            <person name="Finn R."/>
            <person name="Kale V."/>
            <person name="Holt S."/>
            <person name="Cochrane G."/>
            <person name="Meng A."/>
            <person name="Brown T."/>
            <person name="Cohen L."/>
        </authorList>
    </citation>
    <scope>NUCLEOTIDE SEQUENCE</scope>
    <source>
        <strain evidence="4">CCMP3105</strain>
    </source>
</reference>
<dbReference type="PROSITE" id="PS50003">
    <property type="entry name" value="PH_DOMAIN"/>
    <property type="match status" value="2"/>
</dbReference>
<dbReference type="EMBL" id="HBNR01003686">
    <property type="protein sequence ID" value="CAE4562940.1"/>
    <property type="molecule type" value="Transcribed_RNA"/>
</dbReference>
<feature type="region of interest" description="Disordered" evidence="1">
    <location>
        <begin position="1"/>
        <end position="46"/>
    </location>
</feature>
<gene>
    <name evidence="4" type="ORF">AMON00008_LOCUS2559</name>
</gene>
<dbReference type="PANTHER" id="PTHR45725:SF1">
    <property type="entry name" value="DISHEVELLED ASSOCIATED ACTIVATOR OF MORPHOGENESIS, ISOFORM D"/>
    <property type="match status" value="1"/>
</dbReference>
<dbReference type="Gene3D" id="2.30.29.30">
    <property type="entry name" value="Pleckstrin-homology domain (PH domain)/Phosphotyrosine-binding domain (PTB)"/>
    <property type="match status" value="2"/>
</dbReference>
<feature type="compositionally biased region" description="Pro residues" evidence="1">
    <location>
        <begin position="225"/>
        <end position="234"/>
    </location>
</feature>
<feature type="compositionally biased region" description="Basic and acidic residues" evidence="1">
    <location>
        <begin position="340"/>
        <end position="364"/>
    </location>
</feature>
<proteinExistence type="predicted"/>
<feature type="compositionally biased region" description="Polar residues" evidence="1">
    <location>
        <begin position="1365"/>
        <end position="1387"/>
    </location>
</feature>
<feature type="domain" description="FH2" evidence="3">
    <location>
        <begin position="289"/>
        <end position="695"/>
    </location>
</feature>
<feature type="compositionally biased region" description="Polar residues" evidence="1">
    <location>
        <begin position="1108"/>
        <end position="1130"/>
    </location>
</feature>
<feature type="compositionally biased region" description="Low complexity" evidence="1">
    <location>
        <begin position="1306"/>
        <end position="1321"/>
    </location>
</feature>
<feature type="compositionally biased region" description="Basic and acidic residues" evidence="1">
    <location>
        <begin position="1089"/>
        <end position="1105"/>
    </location>
</feature>
<feature type="compositionally biased region" description="Low complexity" evidence="1">
    <location>
        <begin position="1174"/>
        <end position="1184"/>
    </location>
</feature>
<dbReference type="SMART" id="SM00498">
    <property type="entry name" value="FH2"/>
    <property type="match status" value="1"/>
</dbReference>
<feature type="domain" description="PH" evidence="2">
    <location>
        <begin position="871"/>
        <end position="996"/>
    </location>
</feature>
<dbReference type="InterPro" id="IPR011993">
    <property type="entry name" value="PH-like_dom_sf"/>
</dbReference>
<protein>
    <recommendedName>
        <fullName evidence="5">FH2 domain-containing protein</fullName>
    </recommendedName>
</protein>
<evidence type="ECO:0008006" key="5">
    <source>
        <dbReference type="Google" id="ProtNLM"/>
    </source>
</evidence>
<dbReference type="SUPFAM" id="SSF101447">
    <property type="entry name" value="Formin homology 2 domain (FH2 domain)"/>
    <property type="match status" value="1"/>
</dbReference>
<dbReference type="PROSITE" id="PS51444">
    <property type="entry name" value="FH2"/>
    <property type="match status" value="1"/>
</dbReference>
<evidence type="ECO:0000313" key="4">
    <source>
        <dbReference type="EMBL" id="CAE4562940.1"/>
    </source>
</evidence>
<feature type="compositionally biased region" description="Basic and acidic residues" evidence="1">
    <location>
        <begin position="1388"/>
        <end position="1399"/>
    </location>
</feature>
<dbReference type="PANTHER" id="PTHR45725">
    <property type="entry name" value="FORMIN HOMOLOGY 2 FAMILY MEMBER"/>
    <property type="match status" value="1"/>
</dbReference>
<evidence type="ECO:0000259" key="3">
    <source>
        <dbReference type="PROSITE" id="PS51444"/>
    </source>
</evidence>
<feature type="compositionally biased region" description="Low complexity" evidence="1">
    <location>
        <begin position="206"/>
        <end position="224"/>
    </location>
</feature>